<feature type="domain" description="PKD/Chitinase" evidence="1">
    <location>
        <begin position="1230"/>
        <end position="1301"/>
    </location>
</feature>
<dbReference type="Pfam" id="PF18676">
    <property type="entry name" value="MBG_2"/>
    <property type="match status" value="5"/>
</dbReference>
<proteinExistence type="predicted"/>
<feature type="domain" description="PKD/Chitinase" evidence="1">
    <location>
        <begin position="470"/>
        <end position="541"/>
    </location>
</feature>
<dbReference type="Pfam" id="PF13573">
    <property type="entry name" value="SprB"/>
    <property type="match status" value="13"/>
</dbReference>
<feature type="domain" description="PKD/Chitinase" evidence="1">
    <location>
        <begin position="1078"/>
        <end position="1147"/>
    </location>
</feature>
<dbReference type="InterPro" id="IPR013783">
    <property type="entry name" value="Ig-like_fold"/>
</dbReference>
<gene>
    <name evidence="2" type="ORF">SAMN05444338_10112</name>
</gene>
<dbReference type="SMART" id="SM00089">
    <property type="entry name" value="PKD"/>
    <property type="match status" value="9"/>
</dbReference>
<evidence type="ECO:0000259" key="1">
    <source>
        <dbReference type="SMART" id="SM00089"/>
    </source>
</evidence>
<feature type="domain" description="PKD/Chitinase" evidence="1">
    <location>
        <begin position="623"/>
        <end position="692"/>
    </location>
</feature>
<accession>A0A1H2PY22</accession>
<dbReference type="InterPro" id="IPR041286">
    <property type="entry name" value="MBG_2"/>
</dbReference>
<feature type="domain" description="PKD/Chitinase" evidence="1">
    <location>
        <begin position="547"/>
        <end position="617"/>
    </location>
</feature>
<dbReference type="InterPro" id="IPR025667">
    <property type="entry name" value="SprB_repeat"/>
</dbReference>
<reference evidence="3" key="1">
    <citation type="submission" date="2016-10" db="EMBL/GenBank/DDBJ databases">
        <authorList>
            <person name="Varghese N."/>
            <person name="Submissions S."/>
        </authorList>
    </citation>
    <scope>NUCLEOTIDE SEQUENCE [LARGE SCALE GENOMIC DNA]</scope>
    <source>
        <strain evidence="3">DSM 15718</strain>
    </source>
</reference>
<evidence type="ECO:0000313" key="3">
    <source>
        <dbReference type="Proteomes" id="UP000198569"/>
    </source>
</evidence>
<feature type="domain" description="PKD/Chitinase" evidence="1">
    <location>
        <begin position="1154"/>
        <end position="1225"/>
    </location>
</feature>
<dbReference type="EMBL" id="FNMV01000001">
    <property type="protein sequence ID" value="SDV99783.1"/>
    <property type="molecule type" value="Genomic_DNA"/>
</dbReference>
<dbReference type="Gene3D" id="2.60.40.740">
    <property type="match status" value="12"/>
</dbReference>
<dbReference type="STRING" id="229203.SAMN05444338_10112"/>
<protein>
    <submittedName>
        <fullName evidence="2">Por secretion system C-terminal sorting domain-containing protein</fullName>
    </submittedName>
</protein>
<evidence type="ECO:0000313" key="2">
    <source>
        <dbReference type="EMBL" id="SDV99783.1"/>
    </source>
</evidence>
<feature type="domain" description="PKD/Chitinase" evidence="1">
    <location>
        <begin position="232"/>
        <end position="302"/>
    </location>
</feature>
<dbReference type="Proteomes" id="UP000198569">
    <property type="component" value="Unassembled WGS sequence"/>
</dbReference>
<feature type="domain" description="PKD/Chitinase" evidence="1">
    <location>
        <begin position="148"/>
        <end position="225"/>
    </location>
</feature>
<dbReference type="Gene3D" id="2.60.40.10">
    <property type="entry name" value="Immunoglobulins"/>
    <property type="match status" value="2"/>
</dbReference>
<feature type="domain" description="PKD/Chitinase" evidence="1">
    <location>
        <begin position="699"/>
        <end position="769"/>
    </location>
</feature>
<organism evidence="2 3">
    <name type="scientific">Flavobacterium degerlachei</name>
    <dbReference type="NCBI Taxonomy" id="229203"/>
    <lineage>
        <taxon>Bacteria</taxon>
        <taxon>Pseudomonadati</taxon>
        <taxon>Bacteroidota</taxon>
        <taxon>Flavobacteriia</taxon>
        <taxon>Flavobacteriales</taxon>
        <taxon>Flavobacteriaceae</taxon>
        <taxon>Flavobacterium</taxon>
    </lineage>
</organism>
<dbReference type="Pfam" id="PF05345">
    <property type="entry name" value="He_PIG"/>
    <property type="match status" value="1"/>
</dbReference>
<name>A0A1H2PY22_9FLAO</name>
<sequence>MSPGTEPSNYTYSSIPISSGAGGVNVTSVNISFPAIIYYAIDDIKVGPAISTCTVPTITSNPTNRSVCSGNNTTFSIAATGATSYQWQVNTGSGFANISNGGVYSNATTSSLAITGATAGMNGYLYRCVASSGTSTCFTNSNSGTLNVTSITATAIAQTNVSCNGGSNGSATVAASGGTAGYTYSWSPSGGTAATATGLTSGAYTVTITDANGCTATKSFVITQPTALVATAIAQTNVSCNGGSNGSASVGASGGTAGYTYAWSPSGGTSATATGLSAGNYTATITDAIGCTATKSFTITQPGAIALTPASQTNIACNGGATGGAAVNTATGGAGGYTYNWTPGNPAGDGTTSVTGLTAGTWTCTVTDANSCTTSQSFTITQPSAIALTPASQTNIACNGGATGAATVNTATGGSGGYTYNWTPGNPIGDGTTAVTGLTAGTWMCTVTDANGCTTSQSFTITQSTALVATTSQTNVSCNGGSNGSASVGASGGTAGYTYAWSPSGGTSATATGLSAGNYTATITDANGCTATKSFTLTQPAVLSASIASQTNIACSGGATGSSTVTVTGGTAPYTYLWSNAATTATITGVIAGTYNVTATDANGCTSATSVTITQPTVLSASIASQTNIACNGGATGSSTVTVTGGTTPYTYLWSNGATTATITGVTAGTYNVTATDANGCTSVTSVTITEPTVLVATTIAQTNVSCNGGSNGSATVIANGGTAGYTYAWSPSGGTAATATGLAAGVYAVTITDANGCTAVANATITQPSSMQIAMGTPVVYEETFVNGQSYCGGTSNFDNWILFRSKLNLSSNYSSLTFSSSAMPDGITLNDPIAINQIAAALQNGTSVIVTSEGHTWNVGIGCTSGSCSDASVVELSVDNGGSCSCGPGGSLRPQIGNQNWGGLGGVTCSAPTQTMKLKFGGEITNVSCKNGNDGAVKANVSGGTAPYTYQWAGSPTGDGTDSVTGLTAGTYGLTVTDANGCVSTSSVTITEPALLVATAVVNVNVTCNGLFDGEATAAATGGTAPYTYLWSNAATTARISGVASGTYNVTATDANGCTSASSVTITEPTALSASIASQTNVSCNGGANGSSTVTVTGGTAPYTYLWSNGATTASITGVIAGTYNVTVTDANGCTSATSVKITQPTVLSASIASQTNISCNGVATGSSTVTVTGGTAPYTYLWSNGATTASITGVIAGTYNVTATDANGCTSVTSVTITEPTALSASIASQTNISCNGDATGSSIVSVTGGTAPYTYLWSNGATTASITGVIAGTYNVTATDANGCTSATSVTITEPTALSFTVTTLSGYDYNTAYSQTIEVSGGTGIKSYAVTAGNLPSGFTLSSTGVISGVSTQVADSNFTVTVTDLNGCTATYTYVLKINQILITVTATASQTKVYGQNDSVLTYTVTPNLLSGDSFTGALTRVAGESVGVYAINVGTLSAGSKYLMTYVSNDFRITTKPIMVTPNAAQTKVYGAADPILAYSTTPSLVSGDSFIGALTRVAGENVGTYSIGQGNLSAGSNYTISYVSKDFGITAKPITVTASAAQEKVYGTVDPVFAYSASTSLVNGDSFTGTLTRVAGENVGVYAIGQGNLSAGSNYTINYVSKDFGITAKPITVTANASQEKVYGTVDPIFAYSASTSLVSGDSFTGALTRVVGENVGSYGIGQGNLSAGSNYTISYVSNDFRITAKPITVTATALQTKVYGMADPVFGYSVSPSLVGSNVFTGALTRVAGENVGSYGIGQGSLSAGSNYTISYLGTNFSITKADQVITWNQTLGFGCDGQTNVVLTATSNSGLAVSYASSNSNIAKISNGSLVFSDYGSTTITASQAGNINYNQAVAVLLPVVNSQPNLIKQQFENVIFFDNSSRSFSSYSWYKNGAQVPSQTAQYFKENGALNGTYYAVATKLDGTVITTCSLDLSPTLEEEYIKIVPNPVKANASYELVTNVESSRLKNAHVEVFSVGGLLLANKIISENTVNLVAPTVEGIYIVKMTLANGKYFTKNLLVKN</sequence>
<keyword evidence="3" id="KW-1185">Reference proteome</keyword>
<dbReference type="InterPro" id="IPR022409">
    <property type="entry name" value="PKD/Chitinase_dom"/>
</dbReference>